<dbReference type="RefSeq" id="WP_235007461.1">
    <property type="nucleotide sequence ID" value="NZ_FCNW02000001.1"/>
</dbReference>
<reference evidence="1" key="1">
    <citation type="submission" date="2016-01" db="EMBL/GenBank/DDBJ databases">
        <authorList>
            <person name="Peeters C."/>
        </authorList>
    </citation>
    <scope>NUCLEOTIDE SEQUENCE [LARGE SCALE GENOMIC DNA]</scope>
    <source>
        <strain evidence="1">LMG 22934</strain>
    </source>
</reference>
<keyword evidence="2" id="KW-1185">Reference proteome</keyword>
<dbReference type="AlphaFoldDB" id="A0A158EPI1"/>
<sequence length="187" mass="21922">MGQIGRFRSRKNESRPLSAGEIALARLIFGDSIDYACVKIHRRGYLWLGLQHADVAMAPNGEIYFGRKCFKNDFSRENASSRHWFIHEMTHVWQHQLGYPVKWRGAIRIGLNYRYILEPNRKLGSFNMEAQGDLLADYFALKFLREPRVMAQPEYRDDIALYEQVLRDFLKNPASKANLPRRRVFSV</sequence>
<proteinExistence type="predicted"/>
<organism evidence="1 2">
    <name type="scientific">Caballeronia humi</name>
    <dbReference type="NCBI Taxonomy" id="326474"/>
    <lineage>
        <taxon>Bacteria</taxon>
        <taxon>Pseudomonadati</taxon>
        <taxon>Pseudomonadota</taxon>
        <taxon>Betaproteobacteria</taxon>
        <taxon>Burkholderiales</taxon>
        <taxon>Burkholderiaceae</taxon>
        <taxon>Caballeronia</taxon>
    </lineage>
</organism>
<protein>
    <submittedName>
        <fullName evidence="1">Rhs element Vgr protein</fullName>
    </submittedName>
</protein>
<dbReference type="Proteomes" id="UP000054977">
    <property type="component" value="Unassembled WGS sequence"/>
</dbReference>
<evidence type="ECO:0000313" key="2">
    <source>
        <dbReference type="Proteomes" id="UP000054977"/>
    </source>
</evidence>
<gene>
    <name evidence="1" type="ORF">AWB65_00037</name>
</gene>
<accession>A0A158EPI1</accession>
<dbReference type="EMBL" id="FCNW02000001">
    <property type="protein sequence ID" value="SAL09492.1"/>
    <property type="molecule type" value="Genomic_DNA"/>
</dbReference>
<comment type="caution">
    <text evidence="1">The sequence shown here is derived from an EMBL/GenBank/DDBJ whole genome shotgun (WGS) entry which is preliminary data.</text>
</comment>
<name>A0A158EPI1_9BURK</name>
<evidence type="ECO:0000313" key="1">
    <source>
        <dbReference type="EMBL" id="SAL09492.1"/>
    </source>
</evidence>
<dbReference type="STRING" id="326474.AWB65_00037"/>